<reference evidence="2 3" key="1">
    <citation type="submission" date="2020-12" db="EMBL/GenBank/DDBJ databases">
        <title>Concerted genomic and epigenomic changes stabilize Arabidopsis allopolyploids.</title>
        <authorList>
            <person name="Chen Z."/>
        </authorList>
    </citation>
    <scope>NUCLEOTIDE SEQUENCE [LARGE SCALE GENOMIC DNA]</scope>
    <source>
        <strain evidence="2">Allo738</strain>
        <tissue evidence="2">Leaf</tissue>
    </source>
</reference>
<evidence type="ECO:0000259" key="1">
    <source>
        <dbReference type="Pfam" id="PF13966"/>
    </source>
</evidence>
<evidence type="ECO:0000313" key="2">
    <source>
        <dbReference type="EMBL" id="KAG7552475.1"/>
    </source>
</evidence>
<protein>
    <submittedName>
        <fullName evidence="2">Reverse transcriptase zinc-binding domain</fullName>
    </submittedName>
</protein>
<keyword evidence="2" id="KW-0548">Nucleotidyltransferase</keyword>
<keyword evidence="2" id="KW-0808">Transferase</keyword>
<keyword evidence="2" id="KW-0695">RNA-directed DNA polymerase</keyword>
<feature type="domain" description="Reverse transcriptase zinc-binding" evidence="1">
    <location>
        <begin position="1"/>
        <end position="50"/>
    </location>
</feature>
<dbReference type="InterPro" id="IPR026960">
    <property type="entry name" value="RVT-Znf"/>
</dbReference>
<evidence type="ECO:0000313" key="3">
    <source>
        <dbReference type="Proteomes" id="UP000694240"/>
    </source>
</evidence>
<dbReference type="EMBL" id="JAEFBK010000011">
    <property type="protein sequence ID" value="KAG7552475.1"/>
    <property type="molecule type" value="Genomic_DNA"/>
</dbReference>
<proteinExistence type="predicted"/>
<organism evidence="2 3">
    <name type="scientific">Arabidopsis thaliana x Arabidopsis arenosa</name>
    <dbReference type="NCBI Taxonomy" id="1240361"/>
    <lineage>
        <taxon>Eukaryota</taxon>
        <taxon>Viridiplantae</taxon>
        <taxon>Streptophyta</taxon>
        <taxon>Embryophyta</taxon>
        <taxon>Tracheophyta</taxon>
        <taxon>Spermatophyta</taxon>
        <taxon>Magnoliopsida</taxon>
        <taxon>eudicotyledons</taxon>
        <taxon>Gunneridae</taxon>
        <taxon>Pentapetalae</taxon>
        <taxon>rosids</taxon>
        <taxon>malvids</taxon>
        <taxon>Brassicales</taxon>
        <taxon>Brassicaceae</taxon>
        <taxon>Camelineae</taxon>
        <taxon>Arabidopsis</taxon>
    </lineage>
</organism>
<keyword evidence="3" id="KW-1185">Reference proteome</keyword>
<comment type="caution">
    <text evidence="2">The sequence shown here is derived from an EMBL/GenBank/DDBJ whole genome shotgun (WGS) entry which is preliminary data.</text>
</comment>
<accession>A0A8T1Z0U3</accession>
<name>A0A8T1Z0U3_9BRAS</name>
<sequence length="272" mass="31741">MWKAFSGALHVDERLSTRGMKEDQRCQLCGLEGESINHVLFTCTLARKIWALSGFPLPQDGFDPWSTFQNMYHVLLTCKNSRVPLDLRRTPPWILWSLWKNRNNLFFDGLAFTTLDLLKKIKEDSEEWFLAQELEQFYVVLDRVQPHIKHSNWRPPKKPWLKCNVASVWNKDKSTCSMAWVLRNSHGNVLLHSRAVFAFEPKEFAGVINRPAAWPSFKPQSESLLLALSFIQSWRVVKEDMKANLGAFLIARSVTRDKRLQSYVVQAYPFWL</sequence>
<dbReference type="AlphaFoldDB" id="A0A8T1Z0U3"/>
<dbReference type="Proteomes" id="UP000694240">
    <property type="component" value="Chromosome 11"/>
</dbReference>
<gene>
    <name evidence="2" type="ORF">ISN45_Aa06g030770</name>
</gene>
<dbReference type="GO" id="GO:0003964">
    <property type="term" value="F:RNA-directed DNA polymerase activity"/>
    <property type="evidence" value="ECO:0007669"/>
    <property type="project" value="UniProtKB-KW"/>
</dbReference>
<dbReference type="Pfam" id="PF13966">
    <property type="entry name" value="zf-RVT"/>
    <property type="match status" value="1"/>
</dbReference>